<evidence type="ECO:0000256" key="1">
    <source>
        <dbReference type="ARBA" id="ARBA00004141"/>
    </source>
</evidence>
<feature type="compositionally biased region" description="Basic residues" evidence="6">
    <location>
        <begin position="63"/>
        <end position="78"/>
    </location>
</feature>
<dbReference type="Pfam" id="PF10177">
    <property type="entry name" value="DUF2371"/>
    <property type="match status" value="2"/>
</dbReference>
<keyword evidence="4 7" id="KW-1133">Transmembrane helix</keyword>
<evidence type="ECO:0008006" key="10">
    <source>
        <dbReference type="Google" id="ProtNLM"/>
    </source>
</evidence>
<feature type="transmembrane region" description="Helical" evidence="7">
    <location>
        <begin position="143"/>
        <end position="164"/>
    </location>
</feature>
<dbReference type="InterPro" id="IPR018787">
    <property type="entry name" value="DUF2371_TMEM200"/>
</dbReference>
<evidence type="ECO:0000313" key="8">
    <source>
        <dbReference type="Ensembl" id="ENSOANP00000042627.1"/>
    </source>
</evidence>
<feature type="compositionally biased region" description="Low complexity" evidence="6">
    <location>
        <begin position="38"/>
        <end position="48"/>
    </location>
</feature>
<comment type="subcellular location">
    <subcellularLocation>
        <location evidence="1">Membrane</location>
        <topology evidence="1">Multi-pass membrane protein</topology>
    </subcellularLocation>
</comment>
<name>A0A6I8NNF2_ORNAN</name>
<dbReference type="InParanoid" id="A0A6I8NNF2"/>
<feature type="compositionally biased region" description="Low complexity" evidence="6">
    <location>
        <begin position="245"/>
        <end position="261"/>
    </location>
</feature>
<keyword evidence="9" id="KW-1185">Reference proteome</keyword>
<dbReference type="Ensembl" id="ENSOANT00000073862.1">
    <property type="protein sequence ID" value="ENSOANP00000042627.1"/>
    <property type="gene ID" value="ENSOANG00000042533.1"/>
</dbReference>
<feature type="region of interest" description="Disordered" evidence="6">
    <location>
        <begin position="183"/>
        <end position="351"/>
    </location>
</feature>
<dbReference type="OMA" id="GMEQGTR"/>
<dbReference type="PANTHER" id="PTHR31815:SF3">
    <property type="entry name" value="TRANSMEMBRANE PROTEIN 200B"/>
    <property type="match status" value="1"/>
</dbReference>
<feature type="region of interest" description="Disordered" evidence="6">
    <location>
        <begin position="1"/>
        <end position="80"/>
    </location>
</feature>
<keyword evidence="5 7" id="KW-0472">Membrane</keyword>
<feature type="compositionally biased region" description="Gly residues" evidence="6">
    <location>
        <begin position="230"/>
        <end position="239"/>
    </location>
</feature>
<feature type="compositionally biased region" description="Pro residues" evidence="6">
    <location>
        <begin position="296"/>
        <end position="306"/>
    </location>
</feature>
<feature type="compositionally biased region" description="Low complexity" evidence="6">
    <location>
        <begin position="196"/>
        <end position="206"/>
    </location>
</feature>
<accession>A0A6I8NNF2</accession>
<evidence type="ECO:0000256" key="4">
    <source>
        <dbReference type="ARBA" id="ARBA00022989"/>
    </source>
</evidence>
<evidence type="ECO:0000256" key="6">
    <source>
        <dbReference type="SAM" id="MobiDB-lite"/>
    </source>
</evidence>
<gene>
    <name evidence="8" type="primary">TMEM200B</name>
</gene>
<dbReference type="AlphaFoldDB" id="A0A6I8NNF2"/>
<organism evidence="8 9">
    <name type="scientific">Ornithorhynchus anatinus</name>
    <name type="common">Duckbill platypus</name>
    <dbReference type="NCBI Taxonomy" id="9258"/>
    <lineage>
        <taxon>Eukaryota</taxon>
        <taxon>Metazoa</taxon>
        <taxon>Chordata</taxon>
        <taxon>Craniata</taxon>
        <taxon>Vertebrata</taxon>
        <taxon>Euteleostomi</taxon>
        <taxon>Mammalia</taxon>
        <taxon>Monotremata</taxon>
        <taxon>Ornithorhynchidae</taxon>
        <taxon>Ornithorhynchus</taxon>
    </lineage>
</organism>
<dbReference type="PANTHER" id="PTHR31815">
    <property type="entry name" value="AGAP005329-PA"/>
    <property type="match status" value="1"/>
</dbReference>
<evidence type="ECO:0000313" key="9">
    <source>
        <dbReference type="Proteomes" id="UP000002279"/>
    </source>
</evidence>
<proteinExistence type="inferred from homology"/>
<feature type="compositionally biased region" description="Pro residues" evidence="6">
    <location>
        <begin position="265"/>
        <end position="276"/>
    </location>
</feature>
<dbReference type="FunCoup" id="A0A6I8NNF2">
    <property type="interactions" value="15"/>
</dbReference>
<evidence type="ECO:0000256" key="3">
    <source>
        <dbReference type="ARBA" id="ARBA00022692"/>
    </source>
</evidence>
<dbReference type="Bgee" id="ENSOANG00000042533">
    <property type="expression patterns" value="Expressed in adult mammalian kidney and 6 other cell types or tissues"/>
</dbReference>
<reference evidence="8" key="2">
    <citation type="submission" date="2025-09" db="UniProtKB">
        <authorList>
            <consortium name="Ensembl"/>
        </authorList>
    </citation>
    <scope>IDENTIFICATION</scope>
    <source>
        <strain evidence="8">Glennie</strain>
    </source>
</reference>
<reference evidence="8" key="1">
    <citation type="submission" date="2025-08" db="UniProtKB">
        <authorList>
            <consortium name="Ensembl"/>
        </authorList>
    </citation>
    <scope>IDENTIFICATION</scope>
    <source>
        <strain evidence="8">Glennie</strain>
    </source>
</reference>
<evidence type="ECO:0000256" key="7">
    <source>
        <dbReference type="SAM" id="Phobius"/>
    </source>
</evidence>
<protein>
    <recommendedName>
        <fullName evidence="10">Transmembrane protein 200B</fullName>
    </recommendedName>
</protein>
<dbReference type="Proteomes" id="UP000002279">
    <property type="component" value="Unplaced"/>
</dbReference>
<keyword evidence="3 7" id="KW-0812">Transmembrane</keyword>
<dbReference type="GeneTree" id="ENSGT00530000063698"/>
<dbReference type="GO" id="GO:0016020">
    <property type="term" value="C:membrane"/>
    <property type="evidence" value="ECO:0007669"/>
    <property type="project" value="UniProtKB-SubCell"/>
</dbReference>
<sequence length="374" mass="37578">MGGSVGEDPGPRTPRSDAARTACLSSSPGRPDDGSMTAGTPGAGAALSPLPPGCPPARALPRPPRRRLGRGRGRRRRRPEALGVRARLRLRSPSGAFAALGALVVAAGLAIAVAGYWPHRGGPGELRRGAGRAPGDPLERLRLVGPVVMGAGLFVLICANTVLLESRDSETRRLRRALALALASPDGSPDAGVPDRLPVGPGVPDLLPRPRPGAPDGSAGSFSGTARPGAPGGRLGDGAGPPPDLGAASPAASWLSLSLSSEPGIPLPAAPGPRPHGQPLRGPHREPPEPGGRPTRAPPPPKPPLGPAGHSKSLDLARDGALLGLGPGPGPGPADLGPAAPAPDRDHRSWPRLERLSLLGYAKLGGCGDPGARV</sequence>
<feature type="transmembrane region" description="Helical" evidence="7">
    <location>
        <begin position="95"/>
        <end position="117"/>
    </location>
</feature>
<comment type="similarity">
    <text evidence="2">Belongs to the TMEM200 family.</text>
</comment>
<evidence type="ECO:0000256" key="2">
    <source>
        <dbReference type="ARBA" id="ARBA00005308"/>
    </source>
</evidence>
<evidence type="ECO:0000256" key="5">
    <source>
        <dbReference type="ARBA" id="ARBA00023136"/>
    </source>
</evidence>